<keyword evidence="2" id="KW-1185">Reference proteome</keyword>
<organism evidence="1 2">
    <name type="scientific">Ancylostoma ceylanicum</name>
    <dbReference type="NCBI Taxonomy" id="53326"/>
    <lineage>
        <taxon>Eukaryota</taxon>
        <taxon>Metazoa</taxon>
        <taxon>Ecdysozoa</taxon>
        <taxon>Nematoda</taxon>
        <taxon>Chromadorea</taxon>
        <taxon>Rhabditida</taxon>
        <taxon>Rhabditina</taxon>
        <taxon>Rhabditomorpha</taxon>
        <taxon>Strongyloidea</taxon>
        <taxon>Ancylostomatidae</taxon>
        <taxon>Ancylostomatinae</taxon>
        <taxon>Ancylostoma</taxon>
    </lineage>
</organism>
<dbReference type="AlphaFoldDB" id="A0A0D6L6D8"/>
<dbReference type="Proteomes" id="UP000054495">
    <property type="component" value="Unassembled WGS sequence"/>
</dbReference>
<feature type="non-terminal residue" evidence="1">
    <location>
        <position position="1"/>
    </location>
</feature>
<sequence>GLLNIRLAGVDLSTAGQQFISKDLRLTNKPITFTVIKNTDGSSNSVDADVTVKKNTDGSSNSVDADVTVKKNTFSRTNLNIEVVRRGYARVPPPESPRHLKALQTIPAYSRLVSRLLMSEKRFNGSQILYDWTQRLKSALCRSARLRSGPAVSPVYLSAQLAVCGDTAEPPGLRFVRRLFEDCREDNGYAHRSCELRSPTSVAPLVADRRGVGLWERDSWVESVQSYPSQVGQIVRGAPITKFIVLVFNVTKDVLLYGVKLTQQTYAVLMAACAHIAYGYRRFAAGVDRLTEKYNKVRQRLK</sequence>
<evidence type="ECO:0000313" key="1">
    <source>
        <dbReference type="EMBL" id="EPB66373.1"/>
    </source>
</evidence>
<dbReference type="InterPro" id="IPR042421">
    <property type="entry name" value="C3orf33-like"/>
</dbReference>
<gene>
    <name evidence="1" type="ORF">ANCCEY_14536</name>
</gene>
<dbReference type="GO" id="GO:0005615">
    <property type="term" value="C:extracellular space"/>
    <property type="evidence" value="ECO:0007669"/>
    <property type="project" value="TreeGrafter"/>
</dbReference>
<protein>
    <submittedName>
        <fullName evidence="1">Uncharacterized protein</fullName>
    </submittedName>
</protein>
<dbReference type="PANTHER" id="PTHR28434:SF1">
    <property type="entry name" value="PROTEIN C3ORF33"/>
    <property type="match status" value="1"/>
</dbReference>
<dbReference type="PANTHER" id="PTHR28434">
    <property type="entry name" value="PROTEIN C3ORF33"/>
    <property type="match status" value="1"/>
</dbReference>
<reference evidence="1 2" key="1">
    <citation type="submission" date="2013-05" db="EMBL/GenBank/DDBJ databases">
        <title>Draft genome of the parasitic nematode Anyclostoma ceylanicum.</title>
        <authorList>
            <person name="Mitreva M."/>
        </authorList>
    </citation>
    <scope>NUCLEOTIDE SEQUENCE [LARGE SCALE GENOMIC DNA]</scope>
</reference>
<accession>A0A0D6L6D8</accession>
<name>A0A0D6L6D8_9BILA</name>
<dbReference type="EMBL" id="KE126192">
    <property type="protein sequence ID" value="EPB66373.1"/>
    <property type="molecule type" value="Genomic_DNA"/>
</dbReference>
<evidence type="ECO:0000313" key="2">
    <source>
        <dbReference type="Proteomes" id="UP000054495"/>
    </source>
</evidence>
<proteinExistence type="predicted"/>